<evidence type="ECO:0000256" key="2">
    <source>
        <dbReference type="ARBA" id="ARBA00022692"/>
    </source>
</evidence>
<dbReference type="STRING" id="670386.D3BB10"/>
<evidence type="ECO:0000313" key="9">
    <source>
        <dbReference type="Proteomes" id="UP000001396"/>
    </source>
</evidence>
<evidence type="ECO:0000256" key="4">
    <source>
        <dbReference type="ARBA" id="ARBA00023136"/>
    </source>
</evidence>
<evidence type="ECO:0000259" key="7">
    <source>
        <dbReference type="Pfam" id="PF03372"/>
    </source>
</evidence>
<feature type="region of interest" description="Disordered" evidence="5">
    <location>
        <begin position="634"/>
        <end position="664"/>
    </location>
</feature>
<dbReference type="GO" id="GO:0016020">
    <property type="term" value="C:membrane"/>
    <property type="evidence" value="ECO:0007669"/>
    <property type="project" value="UniProtKB-SubCell"/>
</dbReference>
<feature type="compositionally biased region" description="Low complexity" evidence="5">
    <location>
        <begin position="17"/>
        <end position="31"/>
    </location>
</feature>
<feature type="domain" description="Endonuclease/exonuclease/phosphatase" evidence="7">
    <location>
        <begin position="408"/>
        <end position="576"/>
    </location>
</feature>
<feature type="transmembrane region" description="Helical" evidence="6">
    <location>
        <begin position="300"/>
        <end position="322"/>
    </location>
</feature>
<comment type="caution">
    <text evidence="8">The sequence shown here is derived from an EMBL/GenBank/DDBJ whole genome shotgun (WGS) entry which is preliminary data.</text>
</comment>
<dbReference type="Pfam" id="PF03372">
    <property type="entry name" value="Exo_endo_phos"/>
    <property type="match status" value="1"/>
</dbReference>
<proteinExistence type="predicted"/>
<dbReference type="InterPro" id="IPR005135">
    <property type="entry name" value="Endo/exonuclease/phosphatase"/>
</dbReference>
<dbReference type="RefSeq" id="XP_020433864.1">
    <property type="nucleotide sequence ID" value="XM_020576615.1"/>
</dbReference>
<dbReference type="InterPro" id="IPR000425">
    <property type="entry name" value="MIP"/>
</dbReference>
<gene>
    <name evidence="8" type="ORF">PPL_05741</name>
</gene>
<dbReference type="EMBL" id="ADBJ01000025">
    <property type="protein sequence ID" value="EFA81747.1"/>
    <property type="molecule type" value="Genomic_DNA"/>
</dbReference>
<dbReference type="SUPFAM" id="SSF81338">
    <property type="entry name" value="Aquaporin-like"/>
    <property type="match status" value="1"/>
</dbReference>
<keyword evidence="3 6" id="KW-1133">Transmembrane helix</keyword>
<keyword evidence="9" id="KW-1185">Reference proteome</keyword>
<dbReference type="Pfam" id="PF00230">
    <property type="entry name" value="MIP"/>
    <property type="match status" value="1"/>
</dbReference>
<dbReference type="InterPro" id="IPR036691">
    <property type="entry name" value="Endo/exonu/phosph_ase_sf"/>
</dbReference>
<protein>
    <recommendedName>
        <fullName evidence="7">Endonuclease/exonuclease/phosphatase domain-containing protein</fullName>
    </recommendedName>
</protein>
<dbReference type="GO" id="GO:0015267">
    <property type="term" value="F:channel activity"/>
    <property type="evidence" value="ECO:0007669"/>
    <property type="project" value="InterPro"/>
</dbReference>
<dbReference type="Gene3D" id="3.60.10.10">
    <property type="entry name" value="Endonuclease/exonuclease/phosphatase"/>
    <property type="match status" value="1"/>
</dbReference>
<feature type="transmembrane region" description="Helical" evidence="6">
    <location>
        <begin position="136"/>
        <end position="159"/>
    </location>
</feature>
<accession>D3BB10</accession>
<feature type="transmembrane region" description="Helical" evidence="6">
    <location>
        <begin position="224"/>
        <end position="245"/>
    </location>
</feature>
<keyword evidence="4 6" id="KW-0472">Membrane</keyword>
<dbReference type="InParanoid" id="D3BB10"/>
<reference evidence="8 9" key="1">
    <citation type="journal article" date="2011" name="Genome Res.">
        <title>Phylogeny-wide analysis of social amoeba genomes highlights ancient origins for complex intercellular communication.</title>
        <authorList>
            <person name="Heidel A.J."/>
            <person name="Lawal H.M."/>
            <person name="Felder M."/>
            <person name="Schilde C."/>
            <person name="Helps N.R."/>
            <person name="Tunggal B."/>
            <person name="Rivero F."/>
            <person name="John U."/>
            <person name="Schleicher M."/>
            <person name="Eichinger L."/>
            <person name="Platzer M."/>
            <person name="Noegel A.A."/>
            <person name="Schaap P."/>
            <person name="Gloeckner G."/>
        </authorList>
    </citation>
    <scope>NUCLEOTIDE SEQUENCE [LARGE SCALE GENOMIC DNA]</scope>
    <source>
        <strain evidence="9">ATCC 26659 / Pp 5 / PN500</strain>
    </source>
</reference>
<dbReference type="Gene3D" id="1.20.1080.10">
    <property type="entry name" value="Glycerol uptake facilitator protein"/>
    <property type="match status" value="1"/>
</dbReference>
<feature type="region of interest" description="Disordered" evidence="5">
    <location>
        <begin position="13"/>
        <end position="49"/>
    </location>
</feature>
<dbReference type="GeneID" id="31361225"/>
<sequence>MDDKNNVNIELEDIGESSNPNNNNINTPNSDNHNKKDNNINSINQKKKSKWGVRNKLRLVNQKGSSFPGGLVRYRGKKATTDLVIESSGEVVEVDKDEKAYEPTATKVQFYEVFKLFLGLDELKSTALYKSAMIEFLGTTVFTYISIGIVIATVNYYNFSVPYHDPPSPGLVPHPGQSIVLAIAHILLFLIVLISISPGSGGILNCTITLATILTGYTTLSKGIIYIIVQILGSIVGAAMMYASLPYEIVARTKLGVCDYGNNYSAGNALVTEYMLSIFNLMVVFGAALDPRQAQQFGNLTPLVLAAFTLGISIYMPAGLGFQAAPGFSINRCLSSALVFGHWNSKYQQQQQQPFFTTAKATSPSFNSNYINKKKMQQREEAESESSSAAALKNIEELDEKHRLSITTFNILAPCYEKSTEHSYSRQEDIIKTLLSLNSDIINLQEFYFNEEFESLYTTRLAAKYNSIALKRTNQKKDGLAIFIKRSYQIITKKPLRFNDQGDRVALFLHIKSDIGAEFIIVNTHLTFPHNQFDEEVLRLSQIQSVQASIDSYVRQLNVGYELPVLICGDFNSPNGLIDKCVVYQFLKTNQYLSTFNILHPETKHFVSHKNHLQQEVGVDFIYLRDHQLYNYLSNSNNNNNNNNNKQTEQEQEQQPTPENSQLLKGSHIYPIDSYFFPRELSPQKWYQDMKLSDHRPLTTTFKIIYNNES</sequence>
<dbReference type="InterPro" id="IPR050410">
    <property type="entry name" value="CCR4/nocturin_mRNA_transcr"/>
</dbReference>
<evidence type="ECO:0000256" key="5">
    <source>
        <dbReference type="SAM" id="MobiDB-lite"/>
    </source>
</evidence>
<name>D3BB10_HETP5</name>
<dbReference type="PRINTS" id="PR00783">
    <property type="entry name" value="MINTRINSICP"/>
</dbReference>
<evidence type="ECO:0000256" key="6">
    <source>
        <dbReference type="SAM" id="Phobius"/>
    </source>
</evidence>
<evidence type="ECO:0000256" key="3">
    <source>
        <dbReference type="ARBA" id="ARBA00022989"/>
    </source>
</evidence>
<organism evidence="8 9">
    <name type="scientific">Heterostelium pallidum (strain ATCC 26659 / Pp 5 / PN500)</name>
    <name type="common">Cellular slime mold</name>
    <name type="synonym">Polysphondylium pallidum</name>
    <dbReference type="NCBI Taxonomy" id="670386"/>
    <lineage>
        <taxon>Eukaryota</taxon>
        <taxon>Amoebozoa</taxon>
        <taxon>Evosea</taxon>
        <taxon>Eumycetozoa</taxon>
        <taxon>Dictyostelia</taxon>
        <taxon>Acytosteliales</taxon>
        <taxon>Acytosteliaceae</taxon>
        <taxon>Heterostelium</taxon>
    </lineage>
</organism>
<dbReference type="Proteomes" id="UP000001396">
    <property type="component" value="Unassembled WGS sequence"/>
</dbReference>
<feature type="transmembrane region" description="Helical" evidence="6">
    <location>
        <begin position="179"/>
        <end position="204"/>
    </location>
</feature>
<keyword evidence="2 6" id="KW-0812">Transmembrane</keyword>
<evidence type="ECO:0000256" key="1">
    <source>
        <dbReference type="ARBA" id="ARBA00004141"/>
    </source>
</evidence>
<dbReference type="PANTHER" id="PTHR12121:SF31">
    <property type="entry name" value="FAMILY PROTEIN, PUTATIVE, EXPRESSED-RELATED"/>
    <property type="match status" value="1"/>
</dbReference>
<feature type="compositionally biased region" description="Low complexity" evidence="5">
    <location>
        <begin position="635"/>
        <end position="662"/>
    </location>
</feature>
<dbReference type="GO" id="GO:0000175">
    <property type="term" value="F:3'-5'-RNA exonuclease activity"/>
    <property type="evidence" value="ECO:0007669"/>
    <property type="project" value="TreeGrafter"/>
</dbReference>
<feature type="transmembrane region" description="Helical" evidence="6">
    <location>
        <begin position="265"/>
        <end position="288"/>
    </location>
</feature>
<dbReference type="PANTHER" id="PTHR12121">
    <property type="entry name" value="CARBON CATABOLITE REPRESSOR PROTEIN 4"/>
    <property type="match status" value="1"/>
</dbReference>
<dbReference type="InterPro" id="IPR023271">
    <property type="entry name" value="Aquaporin-like"/>
</dbReference>
<dbReference type="SUPFAM" id="SSF56219">
    <property type="entry name" value="DNase I-like"/>
    <property type="match status" value="1"/>
</dbReference>
<evidence type="ECO:0000313" key="8">
    <source>
        <dbReference type="EMBL" id="EFA81747.1"/>
    </source>
</evidence>
<comment type="subcellular location">
    <subcellularLocation>
        <location evidence="1">Membrane</location>
        <topology evidence="1">Multi-pass membrane protein</topology>
    </subcellularLocation>
</comment>
<dbReference type="AlphaFoldDB" id="D3BB10"/>